<comment type="caution">
    <text evidence="1">The sequence shown here is derived from an EMBL/GenBank/DDBJ whole genome shotgun (WGS) entry which is preliminary data.</text>
</comment>
<sequence length="72" mass="8429">MISDLIVREYKEGTEVADDCDGSHGSERRPRWISCKRERKDNEREEDDLSLTLLGRGGETGEKEMRRRLSFQ</sequence>
<organism evidence="1 2">
    <name type="scientific">Persea americana</name>
    <name type="common">Avocado</name>
    <dbReference type="NCBI Taxonomy" id="3435"/>
    <lineage>
        <taxon>Eukaryota</taxon>
        <taxon>Viridiplantae</taxon>
        <taxon>Streptophyta</taxon>
        <taxon>Embryophyta</taxon>
        <taxon>Tracheophyta</taxon>
        <taxon>Spermatophyta</taxon>
        <taxon>Magnoliopsida</taxon>
        <taxon>Magnoliidae</taxon>
        <taxon>Laurales</taxon>
        <taxon>Lauraceae</taxon>
        <taxon>Persea</taxon>
    </lineage>
</organism>
<evidence type="ECO:0000313" key="2">
    <source>
        <dbReference type="Proteomes" id="UP001234297"/>
    </source>
</evidence>
<name>A0ACC2L1P9_PERAE</name>
<protein>
    <submittedName>
        <fullName evidence="1">Uncharacterized protein</fullName>
    </submittedName>
</protein>
<proteinExistence type="predicted"/>
<dbReference type="Proteomes" id="UP001234297">
    <property type="component" value="Chromosome 6"/>
</dbReference>
<gene>
    <name evidence="1" type="ORF">MRB53_020495</name>
</gene>
<evidence type="ECO:0000313" key="1">
    <source>
        <dbReference type="EMBL" id="KAJ8627188.1"/>
    </source>
</evidence>
<dbReference type="EMBL" id="CM056814">
    <property type="protein sequence ID" value="KAJ8627188.1"/>
    <property type="molecule type" value="Genomic_DNA"/>
</dbReference>
<keyword evidence="2" id="KW-1185">Reference proteome</keyword>
<reference evidence="1 2" key="1">
    <citation type="journal article" date="2022" name="Hortic Res">
        <title>A haplotype resolved chromosomal level avocado genome allows analysis of novel avocado genes.</title>
        <authorList>
            <person name="Nath O."/>
            <person name="Fletcher S.J."/>
            <person name="Hayward A."/>
            <person name="Shaw L.M."/>
            <person name="Masouleh A.K."/>
            <person name="Furtado A."/>
            <person name="Henry R.J."/>
            <person name="Mitter N."/>
        </authorList>
    </citation>
    <scope>NUCLEOTIDE SEQUENCE [LARGE SCALE GENOMIC DNA]</scope>
    <source>
        <strain evidence="2">cv. Hass</strain>
    </source>
</reference>
<accession>A0ACC2L1P9</accession>